<proteinExistence type="predicted"/>
<sequence>MTKSKRTNKSGLKKTKKRRVNKTHKKDSPIKKLISKTLPNLLVNNETFKTYGIPQLEKWEKMLNKDGITNADSPIKRHITKKHLINRHISKRHKRKSKKFLELF</sequence>
<name>A0A6C0IRZ5_9ZZZZ</name>
<dbReference type="EMBL" id="MN740246">
    <property type="protein sequence ID" value="QHT95792.1"/>
    <property type="molecule type" value="Genomic_DNA"/>
</dbReference>
<dbReference type="AlphaFoldDB" id="A0A6C0IRZ5"/>
<evidence type="ECO:0000256" key="1">
    <source>
        <dbReference type="SAM" id="MobiDB-lite"/>
    </source>
</evidence>
<accession>A0A6C0IRZ5</accession>
<organism evidence="2">
    <name type="scientific">viral metagenome</name>
    <dbReference type="NCBI Taxonomy" id="1070528"/>
    <lineage>
        <taxon>unclassified sequences</taxon>
        <taxon>metagenomes</taxon>
        <taxon>organismal metagenomes</taxon>
    </lineage>
</organism>
<protein>
    <submittedName>
        <fullName evidence="2">Uncharacterized protein</fullName>
    </submittedName>
</protein>
<reference evidence="2" key="1">
    <citation type="journal article" date="2020" name="Nature">
        <title>Giant virus diversity and host interactions through global metagenomics.</title>
        <authorList>
            <person name="Schulz F."/>
            <person name="Roux S."/>
            <person name="Paez-Espino D."/>
            <person name="Jungbluth S."/>
            <person name="Walsh D.A."/>
            <person name="Denef V.J."/>
            <person name="McMahon K.D."/>
            <person name="Konstantinidis K.T."/>
            <person name="Eloe-Fadrosh E.A."/>
            <person name="Kyrpides N.C."/>
            <person name="Woyke T."/>
        </authorList>
    </citation>
    <scope>NUCLEOTIDE SEQUENCE</scope>
    <source>
        <strain evidence="2">GVMAG-M-3300024301-20</strain>
    </source>
</reference>
<feature type="compositionally biased region" description="Basic residues" evidence="1">
    <location>
        <begin position="1"/>
        <end position="25"/>
    </location>
</feature>
<feature type="region of interest" description="Disordered" evidence="1">
    <location>
        <begin position="1"/>
        <end position="27"/>
    </location>
</feature>
<evidence type="ECO:0000313" key="2">
    <source>
        <dbReference type="EMBL" id="QHT95792.1"/>
    </source>
</evidence>